<dbReference type="EMBL" id="FOUI01000007">
    <property type="protein sequence ID" value="SFM53118.1"/>
    <property type="molecule type" value="Genomic_DNA"/>
</dbReference>
<gene>
    <name evidence="7" type="ORF">SAMN05216217_10764</name>
</gene>
<feature type="domain" description="Solute-binding protein family 5" evidence="6">
    <location>
        <begin position="101"/>
        <end position="507"/>
    </location>
</feature>
<dbReference type="CDD" id="cd08497">
    <property type="entry name" value="MbnE-like"/>
    <property type="match status" value="1"/>
</dbReference>
<dbReference type="GO" id="GO:1904680">
    <property type="term" value="F:peptide transmembrane transporter activity"/>
    <property type="evidence" value="ECO:0007669"/>
    <property type="project" value="TreeGrafter"/>
</dbReference>
<dbReference type="GO" id="GO:0015031">
    <property type="term" value="P:protein transport"/>
    <property type="evidence" value="ECO:0007669"/>
    <property type="project" value="UniProtKB-KW"/>
</dbReference>
<proteinExistence type="predicted"/>
<dbReference type="PANTHER" id="PTHR30290:SF64">
    <property type="entry name" value="ABC TRANSPORTER PERIPLASMIC BINDING PROTEIN"/>
    <property type="match status" value="1"/>
</dbReference>
<keyword evidence="1 5" id="KW-0732">Signal</keyword>
<evidence type="ECO:0000256" key="4">
    <source>
        <dbReference type="SAM" id="MobiDB-lite"/>
    </source>
</evidence>
<dbReference type="OrthoDB" id="9803988at2"/>
<dbReference type="STRING" id="1720063.SAMN05216217_10764"/>
<dbReference type="PIRSF" id="PIRSF002741">
    <property type="entry name" value="MppA"/>
    <property type="match status" value="1"/>
</dbReference>
<feature type="chain" id="PRO_5017456996" evidence="5">
    <location>
        <begin position="22"/>
        <end position="611"/>
    </location>
</feature>
<dbReference type="FunFam" id="3.10.105.10:FF:000005">
    <property type="entry name" value="ABC transporter substrate-binding protein"/>
    <property type="match status" value="1"/>
</dbReference>
<reference evidence="8" key="1">
    <citation type="submission" date="2016-10" db="EMBL/GenBank/DDBJ databases">
        <authorList>
            <person name="Varghese N."/>
            <person name="Submissions S."/>
        </authorList>
    </citation>
    <scope>NUCLEOTIDE SEQUENCE [LARGE SCALE GENOMIC DNA]</scope>
    <source>
        <strain evidence="8">DSM 24213</strain>
    </source>
</reference>
<dbReference type="GO" id="GO:0030288">
    <property type="term" value="C:outer membrane-bounded periplasmic space"/>
    <property type="evidence" value="ECO:0007669"/>
    <property type="project" value="TreeGrafter"/>
</dbReference>
<sequence length="611" mass="69706">MPVILRSLFACLLWFPASLLAATGQHALTLYGDPPAYPGDFTHFNYVNPQAPKGGTLRLSGFGSFDSLNGFNSRGTPADQLSLIYDSLTFHALDEPFSEYGLLAERIERDPDNLWVRFHLRPQARFHDGEAVKPSDVVFTFNTLVELGAPFYRAYYADVREVLADGPHSVIFHFHHGDNRELPLVLGQMAILPEHWWQGRDFSRGTLEAPLGSGPYRIDQVNAGRSLSFRRVEDYWAADLPVRRGFFNFDRVVVDYYRDTGVALEAFKAGQFDFNQEVSARNWATGYSSPALRDGRIIQEEIPNHNTQGMQGFVFNMRKPMFADVRVRKAISLLFDFEWSNGRLFHNAYKRSSSFFGNSELAADGLPGEDELVLLEPLREQLPAHVFEPAWIPPQTDGSGMIREQMREAYALLQEAGWRIENDRLVNEQGQPLSFEFLLVQADFERILLPFKRNLASLGIDMTLRRVDVSQYINRVRSRDFDMLVASFGQSNSPGNEQREYWHSSSADNPGSRNLMGLQDPTVDTLVEGLIRAESRAALVSHSRALDRLLRAQHILVPNFHTDVYRVAYWNKFSHPEQSPRYDLGLYTWWVDPDKEAALRTRSAQSQSEDR</sequence>
<evidence type="ECO:0000256" key="1">
    <source>
        <dbReference type="ARBA" id="ARBA00022729"/>
    </source>
</evidence>
<dbReference type="InterPro" id="IPR030678">
    <property type="entry name" value="Peptide/Ni-bd"/>
</dbReference>
<dbReference type="Gene3D" id="3.10.105.10">
    <property type="entry name" value="Dipeptide-binding Protein, Domain 3"/>
    <property type="match status" value="1"/>
</dbReference>
<keyword evidence="2" id="KW-0571">Peptide transport</keyword>
<evidence type="ECO:0000256" key="2">
    <source>
        <dbReference type="ARBA" id="ARBA00022856"/>
    </source>
</evidence>
<dbReference type="AlphaFoldDB" id="A0A1I4RLK0"/>
<dbReference type="Pfam" id="PF00496">
    <property type="entry name" value="SBP_bac_5"/>
    <property type="match status" value="1"/>
</dbReference>
<accession>A0A1I4RLK0</accession>
<evidence type="ECO:0000256" key="5">
    <source>
        <dbReference type="SAM" id="SignalP"/>
    </source>
</evidence>
<dbReference type="Proteomes" id="UP000243629">
    <property type="component" value="Unassembled WGS sequence"/>
</dbReference>
<dbReference type="InterPro" id="IPR039424">
    <property type="entry name" value="SBP_5"/>
</dbReference>
<dbReference type="GO" id="GO:0042884">
    <property type="term" value="P:microcin transport"/>
    <property type="evidence" value="ECO:0007669"/>
    <property type="project" value="TreeGrafter"/>
</dbReference>
<dbReference type="Gene3D" id="3.40.190.10">
    <property type="entry name" value="Periplasmic binding protein-like II"/>
    <property type="match status" value="1"/>
</dbReference>
<keyword evidence="3" id="KW-0653">Protein transport</keyword>
<dbReference type="SUPFAM" id="SSF53850">
    <property type="entry name" value="Periplasmic binding protein-like II"/>
    <property type="match status" value="1"/>
</dbReference>
<dbReference type="InterPro" id="IPR000914">
    <property type="entry name" value="SBP_5_dom"/>
</dbReference>
<name>A0A1I4RLK0_9GAMM</name>
<dbReference type="PANTHER" id="PTHR30290">
    <property type="entry name" value="PERIPLASMIC BINDING COMPONENT OF ABC TRANSPORTER"/>
    <property type="match status" value="1"/>
</dbReference>
<dbReference type="GO" id="GO:0043190">
    <property type="term" value="C:ATP-binding cassette (ABC) transporter complex"/>
    <property type="evidence" value="ECO:0007669"/>
    <property type="project" value="InterPro"/>
</dbReference>
<keyword evidence="8" id="KW-1185">Reference proteome</keyword>
<feature type="region of interest" description="Disordered" evidence="4">
    <location>
        <begin position="491"/>
        <end position="514"/>
    </location>
</feature>
<feature type="signal peptide" evidence="5">
    <location>
        <begin position="1"/>
        <end position="21"/>
    </location>
</feature>
<evidence type="ECO:0000313" key="8">
    <source>
        <dbReference type="Proteomes" id="UP000243629"/>
    </source>
</evidence>
<evidence type="ECO:0000256" key="3">
    <source>
        <dbReference type="ARBA" id="ARBA00022927"/>
    </source>
</evidence>
<dbReference type="RefSeq" id="WP_093475325.1">
    <property type="nucleotide sequence ID" value="NZ_FOUI01000007.1"/>
</dbReference>
<evidence type="ECO:0000259" key="6">
    <source>
        <dbReference type="Pfam" id="PF00496"/>
    </source>
</evidence>
<evidence type="ECO:0000313" key="7">
    <source>
        <dbReference type="EMBL" id="SFM53118.1"/>
    </source>
</evidence>
<dbReference type="GO" id="GO:0015833">
    <property type="term" value="P:peptide transport"/>
    <property type="evidence" value="ECO:0007669"/>
    <property type="project" value="UniProtKB-KW"/>
</dbReference>
<keyword evidence="3" id="KW-0813">Transport</keyword>
<feature type="compositionally biased region" description="Polar residues" evidence="4">
    <location>
        <begin position="503"/>
        <end position="512"/>
    </location>
</feature>
<organism evidence="7 8">
    <name type="scientific">Halopseudomonas yangmingensis</name>
    <dbReference type="NCBI Taxonomy" id="1720063"/>
    <lineage>
        <taxon>Bacteria</taxon>
        <taxon>Pseudomonadati</taxon>
        <taxon>Pseudomonadota</taxon>
        <taxon>Gammaproteobacteria</taxon>
        <taxon>Pseudomonadales</taxon>
        <taxon>Pseudomonadaceae</taxon>
        <taxon>Halopseudomonas</taxon>
    </lineage>
</organism>
<protein>
    <submittedName>
        <fullName evidence="7">Microcin C transport system substrate-binding protein</fullName>
    </submittedName>
</protein>